<evidence type="ECO:0000313" key="1">
    <source>
        <dbReference type="EMBL" id="RED76286.1"/>
    </source>
</evidence>
<gene>
    <name evidence="1" type="ORF">DFP98_1123</name>
</gene>
<dbReference type="Proteomes" id="UP000256977">
    <property type="component" value="Unassembled WGS sequence"/>
</dbReference>
<proteinExistence type="predicted"/>
<accession>A0A3D9JS66</accession>
<dbReference type="RefSeq" id="WP_116061589.1">
    <property type="nucleotide sequence ID" value="NZ_QRDZ01000012.1"/>
</dbReference>
<keyword evidence="2" id="KW-1185">Reference proteome</keyword>
<evidence type="ECO:0000313" key="2">
    <source>
        <dbReference type="Proteomes" id="UP000256977"/>
    </source>
</evidence>
<dbReference type="AlphaFoldDB" id="A0A3D9JS66"/>
<sequence>MYKLDIDREQFWNGCMLAAIAHAIMTAHYPDFSFEQSWDGINYNVQDGAGTRGTITFHDDVIVGAFRNEQSGRLISSDLTRTVQKNLTNAPSAVHEVAIAETLQYLLDDVDGQTMPLITTLFYGVNDDFISNDNIEDLFEHGAKIIQTQLLGYTDEAIKRWQDYYEMSQEQSDLVLSVFHRKRQNPETEIRLTQEEANLIGLENADGIEECRESLEELGVILPM</sequence>
<name>A0A3D9JS66_9BACL</name>
<organism evidence="1 2">
    <name type="scientific">Cohnella phaseoli</name>
    <dbReference type="NCBI Taxonomy" id="456490"/>
    <lineage>
        <taxon>Bacteria</taxon>
        <taxon>Bacillati</taxon>
        <taxon>Bacillota</taxon>
        <taxon>Bacilli</taxon>
        <taxon>Bacillales</taxon>
        <taxon>Paenibacillaceae</taxon>
        <taxon>Cohnella</taxon>
    </lineage>
</organism>
<protein>
    <submittedName>
        <fullName evidence="1">Uncharacterized protein</fullName>
    </submittedName>
</protein>
<comment type="caution">
    <text evidence="1">The sequence shown here is derived from an EMBL/GenBank/DDBJ whole genome shotgun (WGS) entry which is preliminary data.</text>
</comment>
<dbReference type="EMBL" id="QRDZ01000012">
    <property type="protein sequence ID" value="RED76286.1"/>
    <property type="molecule type" value="Genomic_DNA"/>
</dbReference>
<reference evidence="1 2" key="1">
    <citation type="submission" date="2018-07" db="EMBL/GenBank/DDBJ databases">
        <title>Genomic Encyclopedia of Type Strains, Phase III (KMG-III): the genomes of soil and plant-associated and newly described type strains.</title>
        <authorList>
            <person name="Whitman W."/>
        </authorList>
    </citation>
    <scope>NUCLEOTIDE SEQUENCE [LARGE SCALE GENOMIC DNA]</scope>
    <source>
        <strain evidence="1 2">CECT 7287</strain>
    </source>
</reference>